<dbReference type="Pfam" id="PF00027">
    <property type="entry name" value="cNMP_binding"/>
    <property type="match status" value="2"/>
</dbReference>
<protein>
    <submittedName>
        <fullName evidence="9">PRKAR2B</fullName>
    </submittedName>
</protein>
<dbReference type="PRINTS" id="PR00103">
    <property type="entry name" value="CAMPKINASE"/>
</dbReference>
<name>A0ABY6LIB7_9ARAC</name>
<dbReference type="PROSITE" id="PS00889">
    <property type="entry name" value="CNMP_BINDING_2"/>
    <property type="match status" value="2"/>
</dbReference>
<dbReference type="InterPro" id="IPR018488">
    <property type="entry name" value="cNMP-bd_CS"/>
</dbReference>
<evidence type="ECO:0000313" key="10">
    <source>
        <dbReference type="Proteomes" id="UP001235939"/>
    </source>
</evidence>
<evidence type="ECO:0000256" key="4">
    <source>
        <dbReference type="ARBA" id="ARBA00022737"/>
    </source>
</evidence>
<dbReference type="InterPro" id="IPR012198">
    <property type="entry name" value="cAMP_dep_PK_reg_su"/>
</dbReference>
<reference evidence="9 10" key="1">
    <citation type="submission" date="2022-01" db="EMBL/GenBank/DDBJ databases">
        <title>A chromosomal length assembly of Cordylochernes scorpioides.</title>
        <authorList>
            <person name="Zeh D."/>
            <person name="Zeh J."/>
        </authorList>
    </citation>
    <scope>NUCLEOTIDE SEQUENCE [LARGE SCALE GENOMIC DNA]</scope>
    <source>
        <strain evidence="9">IN4F17</strain>
        <tissue evidence="9">Whole Body</tissue>
    </source>
</reference>
<dbReference type="PROSITE" id="PS00888">
    <property type="entry name" value="CNMP_BINDING_1"/>
    <property type="match status" value="1"/>
</dbReference>
<dbReference type="InterPro" id="IPR000595">
    <property type="entry name" value="cNMP-bd_dom"/>
</dbReference>
<dbReference type="Proteomes" id="UP001235939">
    <property type="component" value="Chromosome 18"/>
</dbReference>
<dbReference type="EMBL" id="CP092880">
    <property type="protein sequence ID" value="UYV79618.1"/>
    <property type="molecule type" value="Genomic_DNA"/>
</dbReference>
<evidence type="ECO:0000256" key="7">
    <source>
        <dbReference type="SAM" id="MobiDB-lite"/>
    </source>
</evidence>
<keyword evidence="5" id="KW-0547">Nucleotide-binding</keyword>
<feature type="domain" description="Cyclic nucleotide-binding" evidence="8">
    <location>
        <begin position="203"/>
        <end position="319"/>
    </location>
</feature>
<evidence type="ECO:0000256" key="3">
    <source>
        <dbReference type="ARBA" id="ARBA00022566"/>
    </source>
</evidence>
<feature type="domain" description="Cyclic nucleotide-binding" evidence="8">
    <location>
        <begin position="80"/>
        <end position="200"/>
    </location>
</feature>
<evidence type="ECO:0000256" key="6">
    <source>
        <dbReference type="ARBA" id="ARBA00023149"/>
    </source>
</evidence>
<organism evidence="9 10">
    <name type="scientific">Cordylochernes scorpioides</name>
    <dbReference type="NCBI Taxonomy" id="51811"/>
    <lineage>
        <taxon>Eukaryota</taxon>
        <taxon>Metazoa</taxon>
        <taxon>Ecdysozoa</taxon>
        <taxon>Arthropoda</taxon>
        <taxon>Chelicerata</taxon>
        <taxon>Arachnida</taxon>
        <taxon>Pseudoscorpiones</taxon>
        <taxon>Cheliferoidea</taxon>
        <taxon>Chernetidae</taxon>
        <taxon>Cordylochernes</taxon>
    </lineage>
</organism>
<evidence type="ECO:0000256" key="1">
    <source>
        <dbReference type="ARBA" id="ARBA00005753"/>
    </source>
</evidence>
<dbReference type="SMART" id="SM00100">
    <property type="entry name" value="cNMP"/>
    <property type="match status" value="2"/>
</dbReference>
<feature type="compositionally biased region" description="Polar residues" evidence="7">
    <location>
        <begin position="1"/>
        <end position="11"/>
    </location>
</feature>
<comment type="similarity">
    <text evidence="1">Belongs to the cAMP-dependent kinase regulatory chain family.</text>
</comment>
<feature type="region of interest" description="Disordered" evidence="7">
    <location>
        <begin position="1"/>
        <end position="67"/>
    </location>
</feature>
<dbReference type="InterPro" id="IPR018490">
    <property type="entry name" value="cNMP-bd_dom_sf"/>
</dbReference>
<evidence type="ECO:0000256" key="5">
    <source>
        <dbReference type="ARBA" id="ARBA00022741"/>
    </source>
</evidence>
<keyword evidence="2" id="KW-0597">Phosphoprotein</keyword>
<evidence type="ECO:0000313" key="9">
    <source>
        <dbReference type="EMBL" id="UYV79618.1"/>
    </source>
</evidence>
<keyword evidence="10" id="KW-1185">Reference proteome</keyword>
<dbReference type="SUPFAM" id="SSF51206">
    <property type="entry name" value="cAMP-binding domain-like"/>
    <property type="match status" value="2"/>
</dbReference>
<accession>A0ABY6LIB7</accession>
<dbReference type="InterPro" id="IPR050503">
    <property type="entry name" value="cAMP-dep_PK_reg_su-like"/>
</dbReference>
<sequence>MTDKASTSRGQGKSKDDDDENDAIEDSDTLNLVRSRRRGDVFAEQYNPEVEDAEETDLPNYPKSPEEKEKLRQAISNIFLFRDVTEEQMERVLQSMEKKKVKAGDVIIQQGASGDYFYVIESGSYEFVVTDSVGKSKEVSTLEHEGSFGELALMYNQPRAATVTALTDGELWAMSRQTFRTILLSSAYKKRKQYEEFLSKVEILDVLTPYERSNLCDALETQTYGDKAVIFREGDEAHGMYLVEKGQVRISSSKESNLALLNAGDYFGELALITKRPRAATATAVGKTYVAFLNLGAFERLLGPCMEVLKKHIDAYKGK</sequence>
<feature type="compositionally biased region" description="Acidic residues" evidence="7">
    <location>
        <begin position="17"/>
        <end position="28"/>
    </location>
</feature>
<dbReference type="InterPro" id="IPR014710">
    <property type="entry name" value="RmlC-like_jellyroll"/>
</dbReference>
<proteinExistence type="inferred from homology"/>
<keyword evidence="4" id="KW-0677">Repeat</keyword>
<dbReference type="PROSITE" id="PS50042">
    <property type="entry name" value="CNMP_BINDING_3"/>
    <property type="match status" value="2"/>
</dbReference>
<dbReference type="PIRSF" id="PIRSF000548">
    <property type="entry name" value="PK_regulatory"/>
    <property type="match status" value="1"/>
</dbReference>
<keyword evidence="3" id="KW-0116">cAMP-binding</keyword>
<gene>
    <name evidence="9" type="ORF">LAZ67_18000044</name>
</gene>
<evidence type="ECO:0000259" key="8">
    <source>
        <dbReference type="PROSITE" id="PS50042"/>
    </source>
</evidence>
<dbReference type="PANTHER" id="PTHR11635">
    <property type="entry name" value="CAMP-DEPENDENT PROTEIN KINASE REGULATORY CHAIN"/>
    <property type="match status" value="1"/>
</dbReference>
<evidence type="ECO:0000256" key="2">
    <source>
        <dbReference type="ARBA" id="ARBA00022553"/>
    </source>
</evidence>
<dbReference type="CDD" id="cd00038">
    <property type="entry name" value="CAP_ED"/>
    <property type="match status" value="2"/>
</dbReference>
<dbReference type="Gene3D" id="2.60.120.10">
    <property type="entry name" value="Jelly Rolls"/>
    <property type="match status" value="2"/>
</dbReference>
<keyword evidence="6" id="KW-0114">cAMP</keyword>
<dbReference type="PANTHER" id="PTHR11635:SF152">
    <property type="entry name" value="CAMP-DEPENDENT PROTEIN KINASE TYPE I REGULATORY SUBUNIT-RELATED"/>
    <property type="match status" value="1"/>
</dbReference>